<dbReference type="SUPFAM" id="SSF47741">
    <property type="entry name" value="CO dehydrogenase ISP C-domain like"/>
    <property type="match status" value="1"/>
</dbReference>
<dbReference type="Proteomes" id="UP000256345">
    <property type="component" value="Unassembled WGS sequence"/>
</dbReference>
<dbReference type="GO" id="GO:0051537">
    <property type="term" value="F:2 iron, 2 sulfur cluster binding"/>
    <property type="evidence" value="ECO:0007669"/>
    <property type="project" value="UniProtKB-KW"/>
</dbReference>
<feature type="domain" description="2Fe-2S ferredoxin-type" evidence="6">
    <location>
        <begin position="52"/>
        <end position="128"/>
    </location>
</feature>
<dbReference type="PANTHER" id="PTHR44379:SF2">
    <property type="entry name" value="BLR6218 PROTEIN"/>
    <property type="match status" value="1"/>
</dbReference>
<dbReference type="InterPro" id="IPR006311">
    <property type="entry name" value="TAT_signal"/>
</dbReference>
<keyword evidence="5" id="KW-0411">Iron-sulfur</keyword>
<evidence type="ECO:0000259" key="6">
    <source>
        <dbReference type="PROSITE" id="PS51085"/>
    </source>
</evidence>
<dbReference type="GO" id="GO:0016491">
    <property type="term" value="F:oxidoreductase activity"/>
    <property type="evidence" value="ECO:0007669"/>
    <property type="project" value="UniProtKB-KW"/>
</dbReference>
<protein>
    <submittedName>
        <fullName evidence="8">Carbon-monoxide dehydrogenase small subunit/xanthine dehydrogenase YagT iron-sulfur-binding subunit</fullName>
    </submittedName>
    <submittedName>
        <fullName evidence="7">Periplasmic aromatic aldehyde oxidoreductase, iron-sulfur subunit YagT</fullName>
    </submittedName>
</protein>
<reference evidence="8 10" key="2">
    <citation type="submission" date="2018-08" db="EMBL/GenBank/DDBJ databases">
        <title>Genomic Encyclopedia of Archaeal and Bacterial Type Strains, Phase II (KMG-II): from individual species to whole genera.</title>
        <authorList>
            <person name="Goeker M."/>
        </authorList>
    </citation>
    <scope>NUCLEOTIDE SEQUENCE [LARGE SCALE GENOMIC DNA]</scope>
    <source>
        <strain evidence="8 10">DSM 2261</strain>
    </source>
</reference>
<keyword evidence="3" id="KW-0560">Oxidoreductase</keyword>
<accession>A0AAC8TGM5</accession>
<name>A0AAC8TGM5_9BACT</name>
<keyword evidence="2" id="KW-0479">Metal-binding</keyword>
<evidence type="ECO:0000256" key="2">
    <source>
        <dbReference type="ARBA" id="ARBA00022723"/>
    </source>
</evidence>
<dbReference type="InterPro" id="IPR036884">
    <property type="entry name" value="2Fe-2S-bd_dom_sf"/>
</dbReference>
<dbReference type="InterPro" id="IPR002888">
    <property type="entry name" value="2Fe-2S-bd"/>
</dbReference>
<reference evidence="7 9" key="1">
    <citation type="submission" date="2015-05" db="EMBL/GenBank/DDBJ databases">
        <title>Genome assembly of Archangium gephyra DSM 2261.</title>
        <authorList>
            <person name="Sharma G."/>
            <person name="Subramanian S."/>
        </authorList>
    </citation>
    <scope>NUCLEOTIDE SEQUENCE [LARGE SCALE GENOMIC DNA]</scope>
    <source>
        <strain evidence="7 9">DSM 2261</strain>
    </source>
</reference>
<dbReference type="InterPro" id="IPR006058">
    <property type="entry name" value="2Fe2S_fd_BS"/>
</dbReference>
<dbReference type="InterPro" id="IPR001041">
    <property type="entry name" value="2Fe-2S_ferredoxin-type"/>
</dbReference>
<proteinExistence type="predicted"/>
<organism evidence="7 9">
    <name type="scientific">Archangium gephyra</name>
    <dbReference type="NCBI Taxonomy" id="48"/>
    <lineage>
        <taxon>Bacteria</taxon>
        <taxon>Pseudomonadati</taxon>
        <taxon>Myxococcota</taxon>
        <taxon>Myxococcia</taxon>
        <taxon>Myxococcales</taxon>
        <taxon>Cystobacterineae</taxon>
        <taxon>Archangiaceae</taxon>
        <taxon>Archangium</taxon>
    </lineage>
</organism>
<dbReference type="InterPro" id="IPR051452">
    <property type="entry name" value="Diverse_Oxidoreductases"/>
</dbReference>
<keyword evidence="4" id="KW-0408">Iron</keyword>
<evidence type="ECO:0000313" key="9">
    <source>
        <dbReference type="Proteomes" id="UP000035579"/>
    </source>
</evidence>
<sequence>MAPPDDDSKPLLPKLSRRAFFKGAGASALSATLAPSAAQAADSPPVLGPEPAPLSLSINGRTVTVQADPATTLAELLRNQLGMTGTKIGCDRGACSACTVWLDGEVAASCMTLAFDARGRKVTTIEGLAKGEELHPVQRAFVENDAMQCGFCTPGMVMSCAALVERNPKCTLDDVKQAVSGHLCRCGTYPNVFKATLAAAQGGGKAKGNS</sequence>
<dbReference type="Proteomes" id="UP000035579">
    <property type="component" value="Chromosome"/>
</dbReference>
<dbReference type="PROSITE" id="PS51085">
    <property type="entry name" value="2FE2S_FER_2"/>
    <property type="match status" value="1"/>
</dbReference>
<dbReference type="EMBL" id="CP011509">
    <property type="protein sequence ID" value="AKJ03691.1"/>
    <property type="molecule type" value="Genomic_DNA"/>
</dbReference>
<evidence type="ECO:0000256" key="4">
    <source>
        <dbReference type="ARBA" id="ARBA00023004"/>
    </source>
</evidence>
<evidence type="ECO:0000313" key="7">
    <source>
        <dbReference type="EMBL" id="AKJ03691.1"/>
    </source>
</evidence>
<keyword evidence="10" id="KW-1185">Reference proteome</keyword>
<evidence type="ECO:0000256" key="5">
    <source>
        <dbReference type="ARBA" id="ARBA00023014"/>
    </source>
</evidence>
<dbReference type="FunFam" id="3.10.20.30:FF:000020">
    <property type="entry name" value="Xanthine dehydrogenase iron-sulfur subunit"/>
    <property type="match status" value="1"/>
</dbReference>
<dbReference type="Gene3D" id="1.10.150.120">
    <property type="entry name" value="[2Fe-2S]-binding domain"/>
    <property type="match status" value="1"/>
</dbReference>
<dbReference type="Pfam" id="PF00111">
    <property type="entry name" value="Fer2"/>
    <property type="match status" value="1"/>
</dbReference>
<dbReference type="PROSITE" id="PS51318">
    <property type="entry name" value="TAT"/>
    <property type="match status" value="1"/>
</dbReference>
<dbReference type="InterPro" id="IPR036010">
    <property type="entry name" value="2Fe-2S_ferredoxin-like_sf"/>
</dbReference>
<evidence type="ECO:0000313" key="10">
    <source>
        <dbReference type="Proteomes" id="UP000256345"/>
    </source>
</evidence>
<dbReference type="PANTHER" id="PTHR44379">
    <property type="entry name" value="OXIDOREDUCTASE WITH IRON-SULFUR SUBUNIT"/>
    <property type="match status" value="1"/>
</dbReference>
<evidence type="ECO:0000256" key="3">
    <source>
        <dbReference type="ARBA" id="ARBA00023002"/>
    </source>
</evidence>
<dbReference type="AlphaFoldDB" id="A0AAC8TGM5"/>
<dbReference type="CDD" id="cd00207">
    <property type="entry name" value="fer2"/>
    <property type="match status" value="1"/>
</dbReference>
<dbReference type="PROSITE" id="PS00197">
    <property type="entry name" value="2FE2S_FER_1"/>
    <property type="match status" value="1"/>
</dbReference>
<keyword evidence="1" id="KW-0001">2Fe-2S</keyword>
<dbReference type="SUPFAM" id="SSF54292">
    <property type="entry name" value="2Fe-2S ferredoxin-like"/>
    <property type="match status" value="1"/>
</dbReference>
<dbReference type="EMBL" id="QUMU01000019">
    <property type="protein sequence ID" value="REG22528.1"/>
    <property type="molecule type" value="Genomic_DNA"/>
</dbReference>
<dbReference type="GO" id="GO:0046872">
    <property type="term" value="F:metal ion binding"/>
    <property type="evidence" value="ECO:0007669"/>
    <property type="project" value="UniProtKB-KW"/>
</dbReference>
<dbReference type="RefSeq" id="WP_082175359.1">
    <property type="nucleotide sequence ID" value="NZ_CP011509.1"/>
</dbReference>
<dbReference type="InterPro" id="IPR012675">
    <property type="entry name" value="Beta-grasp_dom_sf"/>
</dbReference>
<dbReference type="Pfam" id="PF01799">
    <property type="entry name" value="Fer2_2"/>
    <property type="match status" value="1"/>
</dbReference>
<dbReference type="Gene3D" id="3.10.20.30">
    <property type="match status" value="1"/>
</dbReference>
<evidence type="ECO:0000256" key="1">
    <source>
        <dbReference type="ARBA" id="ARBA00022714"/>
    </source>
</evidence>
<dbReference type="KEGG" id="age:AA314_05317"/>
<gene>
    <name evidence="7" type="ORF">AA314_05317</name>
    <name evidence="8" type="ORF">ATI61_11958</name>
</gene>
<evidence type="ECO:0000313" key="8">
    <source>
        <dbReference type="EMBL" id="REG22528.1"/>
    </source>
</evidence>